<dbReference type="InterPro" id="IPR007627">
    <property type="entry name" value="RNA_pol_sigma70_r2"/>
</dbReference>
<dbReference type="EMBL" id="MTZV01000004">
    <property type="protein sequence ID" value="PCE25425.1"/>
    <property type="molecule type" value="Genomic_DNA"/>
</dbReference>
<evidence type="ECO:0000313" key="9">
    <source>
        <dbReference type="Proteomes" id="UP000218022"/>
    </source>
</evidence>
<protein>
    <submittedName>
        <fullName evidence="8">RNA polymerase subunit sigma-24</fullName>
    </submittedName>
</protein>
<comment type="similarity">
    <text evidence="1">Belongs to the sigma-70 factor family. ECF subfamily.</text>
</comment>
<sequence length="194" mass="22060">MEPPRTQDPMVERDSEITATVVRERARLGNFIRQRVRDPGDAEDILQDVFFEFVEAYRLPAPIEQASAWLFHVARNRIIDRFRKKKELPIADMAGGSDSDDDSEYRLDLALPSQDAGPEAVYARSVLLKALQNALDELPPEQREVFVAHELDGQSFKELAAASGVGVNTLLARKRYAVLHLRKRLQTVYDELEI</sequence>
<dbReference type="Proteomes" id="UP000218022">
    <property type="component" value="Unassembled WGS sequence"/>
</dbReference>
<dbReference type="NCBIfam" id="TIGR02937">
    <property type="entry name" value="sigma70-ECF"/>
    <property type="match status" value="1"/>
</dbReference>
<keyword evidence="4" id="KW-0238">DNA-binding</keyword>
<feature type="domain" description="RNA polymerase sigma factor 70 region 4 type 2" evidence="7">
    <location>
        <begin position="129"/>
        <end position="169"/>
    </location>
</feature>
<dbReference type="Pfam" id="PF04542">
    <property type="entry name" value="Sigma70_r2"/>
    <property type="match status" value="1"/>
</dbReference>
<dbReference type="SUPFAM" id="SSF88946">
    <property type="entry name" value="Sigma2 domain of RNA polymerase sigma factors"/>
    <property type="match status" value="1"/>
</dbReference>
<evidence type="ECO:0000256" key="1">
    <source>
        <dbReference type="ARBA" id="ARBA00010641"/>
    </source>
</evidence>
<dbReference type="InterPro" id="IPR013325">
    <property type="entry name" value="RNA_pol_sigma_r2"/>
</dbReference>
<evidence type="ECO:0000313" key="8">
    <source>
        <dbReference type="EMBL" id="PCE25425.1"/>
    </source>
</evidence>
<evidence type="ECO:0000256" key="3">
    <source>
        <dbReference type="ARBA" id="ARBA00023082"/>
    </source>
</evidence>
<dbReference type="Gene3D" id="1.10.10.10">
    <property type="entry name" value="Winged helix-like DNA-binding domain superfamily/Winged helix DNA-binding domain"/>
    <property type="match status" value="1"/>
</dbReference>
<feature type="domain" description="RNA polymerase sigma-70 region 2" evidence="6">
    <location>
        <begin position="23"/>
        <end position="86"/>
    </location>
</feature>
<dbReference type="Gene3D" id="1.10.1740.10">
    <property type="match status" value="1"/>
</dbReference>
<dbReference type="InterPro" id="IPR039425">
    <property type="entry name" value="RNA_pol_sigma-70-like"/>
</dbReference>
<evidence type="ECO:0000256" key="5">
    <source>
        <dbReference type="ARBA" id="ARBA00023163"/>
    </source>
</evidence>
<gene>
    <name evidence="8" type="ORF">BWP39_12930</name>
</gene>
<proteinExistence type="inferred from homology"/>
<dbReference type="SUPFAM" id="SSF88659">
    <property type="entry name" value="Sigma3 and sigma4 domains of RNA polymerase sigma factors"/>
    <property type="match status" value="1"/>
</dbReference>
<comment type="caution">
    <text evidence="8">The sequence shown here is derived from an EMBL/GenBank/DDBJ whole genome shotgun (WGS) entry which is preliminary data.</text>
</comment>
<dbReference type="RefSeq" id="WP_207556790.1">
    <property type="nucleotide sequence ID" value="NZ_MTZV01000004.1"/>
</dbReference>
<dbReference type="InterPro" id="IPR014284">
    <property type="entry name" value="RNA_pol_sigma-70_dom"/>
</dbReference>
<dbReference type="GO" id="GO:0016987">
    <property type="term" value="F:sigma factor activity"/>
    <property type="evidence" value="ECO:0007669"/>
    <property type="project" value="UniProtKB-KW"/>
</dbReference>
<keyword evidence="2" id="KW-0805">Transcription regulation</keyword>
<evidence type="ECO:0000256" key="2">
    <source>
        <dbReference type="ARBA" id="ARBA00023015"/>
    </source>
</evidence>
<organism evidence="8 9">
    <name type="scientific">Paraburkholderia acidicola</name>
    <dbReference type="NCBI Taxonomy" id="1912599"/>
    <lineage>
        <taxon>Bacteria</taxon>
        <taxon>Pseudomonadati</taxon>
        <taxon>Pseudomonadota</taxon>
        <taxon>Betaproteobacteria</taxon>
        <taxon>Burkholderiales</taxon>
        <taxon>Burkholderiaceae</taxon>
        <taxon>Paraburkholderia</taxon>
    </lineage>
</organism>
<dbReference type="Pfam" id="PF08281">
    <property type="entry name" value="Sigma70_r4_2"/>
    <property type="match status" value="1"/>
</dbReference>
<dbReference type="GO" id="GO:0006352">
    <property type="term" value="P:DNA-templated transcription initiation"/>
    <property type="evidence" value="ECO:0007669"/>
    <property type="project" value="InterPro"/>
</dbReference>
<keyword evidence="5" id="KW-0804">Transcription</keyword>
<dbReference type="InterPro" id="IPR013249">
    <property type="entry name" value="RNA_pol_sigma70_r4_t2"/>
</dbReference>
<evidence type="ECO:0000259" key="7">
    <source>
        <dbReference type="Pfam" id="PF08281"/>
    </source>
</evidence>
<dbReference type="PANTHER" id="PTHR43133:SF8">
    <property type="entry name" value="RNA POLYMERASE SIGMA FACTOR HI_1459-RELATED"/>
    <property type="match status" value="1"/>
</dbReference>
<dbReference type="InterPro" id="IPR013324">
    <property type="entry name" value="RNA_pol_sigma_r3/r4-like"/>
</dbReference>
<evidence type="ECO:0000256" key="4">
    <source>
        <dbReference type="ARBA" id="ARBA00023125"/>
    </source>
</evidence>
<reference evidence="8 9" key="1">
    <citation type="submission" date="2017-01" db="EMBL/GenBank/DDBJ databases">
        <title>Whole-Genome Shotgun Sequencing of Two beta-Proteobacterial Species in Search of the Bulgecin Biosynthetic Cluster.</title>
        <authorList>
            <person name="Horsman M.E."/>
            <person name="Marous D.R."/>
            <person name="Li R."/>
            <person name="Oliver R.A."/>
            <person name="Byun B."/>
            <person name="Emrich S.J."/>
            <person name="Boggess B."/>
            <person name="Townsend C.A."/>
            <person name="Mobashery S."/>
        </authorList>
    </citation>
    <scope>NUCLEOTIDE SEQUENCE [LARGE SCALE GENOMIC DNA]</scope>
    <source>
        <strain evidence="8 9">ATCC 31363</strain>
    </source>
</reference>
<dbReference type="GO" id="GO:0003677">
    <property type="term" value="F:DNA binding"/>
    <property type="evidence" value="ECO:0007669"/>
    <property type="project" value="UniProtKB-KW"/>
</dbReference>
<accession>A0A2A4EX43</accession>
<keyword evidence="3" id="KW-0731">Sigma factor</keyword>
<dbReference type="InterPro" id="IPR036388">
    <property type="entry name" value="WH-like_DNA-bd_sf"/>
</dbReference>
<evidence type="ECO:0000259" key="6">
    <source>
        <dbReference type="Pfam" id="PF04542"/>
    </source>
</evidence>
<dbReference type="AlphaFoldDB" id="A0A2A4EX43"/>
<dbReference type="PANTHER" id="PTHR43133">
    <property type="entry name" value="RNA POLYMERASE ECF-TYPE SIGMA FACTO"/>
    <property type="match status" value="1"/>
</dbReference>
<name>A0A2A4EX43_9BURK</name>